<dbReference type="SUPFAM" id="SSF50891">
    <property type="entry name" value="Cyclophilin-like"/>
    <property type="match status" value="1"/>
</dbReference>
<gene>
    <name evidence="3" type="ORF">WJX72_005123</name>
</gene>
<evidence type="ECO:0000256" key="1">
    <source>
        <dbReference type="SAM" id="SignalP"/>
    </source>
</evidence>
<keyword evidence="4" id="KW-1185">Reference proteome</keyword>
<dbReference type="PANTHER" id="PTHR47724:SF1">
    <property type="entry name" value="PEPTIDYL-PROLYL CIS-TRANS ISOMERASE CYP26-2, CHLOROPLASTIC"/>
    <property type="match status" value="1"/>
</dbReference>
<dbReference type="GO" id="GO:0009507">
    <property type="term" value="C:chloroplast"/>
    <property type="evidence" value="ECO:0007669"/>
    <property type="project" value="TreeGrafter"/>
</dbReference>
<dbReference type="Gene3D" id="2.40.100.10">
    <property type="entry name" value="Cyclophilin-like"/>
    <property type="match status" value="1"/>
</dbReference>
<keyword evidence="1" id="KW-0732">Signal</keyword>
<dbReference type="GO" id="GO:0003755">
    <property type="term" value="F:peptidyl-prolyl cis-trans isomerase activity"/>
    <property type="evidence" value="ECO:0007669"/>
    <property type="project" value="InterPro"/>
</dbReference>
<dbReference type="InterPro" id="IPR044185">
    <property type="entry name" value="CYP26-2-like"/>
</dbReference>
<comment type="caution">
    <text evidence="3">The sequence shown here is derived from an EMBL/GenBank/DDBJ whole genome shotgun (WGS) entry which is preliminary data.</text>
</comment>
<sequence>MAAAAAVAAVVLTFVEPQSAHAIDFALPGTVTSQQNTTAARVFDDENKQVYLDISVDREPRGRIVIKLFKDVPLGAARFAALAEGQGGVGYRLSKVDGISDAYIKVGGVRTLTYSATDNVDIAGGDTVEELEAEMTLSSHKHSEAGLVSLQVKDEKPRQVKEKMVAYQGKLVTIQEEVGGQKPNGTGFAITLGAAPQLDATNLVVGQVVEGLDVVQDISHLPVVKANSNSAFFKAAKRFGDRRADVAELGFNKPFSKVIISAAGSLHP</sequence>
<dbReference type="Proteomes" id="UP001489004">
    <property type="component" value="Unassembled WGS sequence"/>
</dbReference>
<feature type="domain" description="PPIase cyclophilin-type" evidence="2">
    <location>
        <begin position="51"/>
        <end position="265"/>
    </location>
</feature>
<evidence type="ECO:0000313" key="3">
    <source>
        <dbReference type="EMBL" id="KAK9816789.1"/>
    </source>
</evidence>
<dbReference type="AlphaFoldDB" id="A0AAW1Q490"/>
<protein>
    <recommendedName>
        <fullName evidence="2">PPIase cyclophilin-type domain-containing protein</fullName>
    </recommendedName>
</protein>
<dbReference type="PANTHER" id="PTHR47724">
    <property type="entry name" value="PEPTIDYL-PROLYL CIS-TRANS ISOMERASE CYP26-2, CHLOROPLASTIC"/>
    <property type="match status" value="1"/>
</dbReference>
<dbReference type="InterPro" id="IPR029000">
    <property type="entry name" value="Cyclophilin-like_dom_sf"/>
</dbReference>
<organism evidence="3 4">
    <name type="scientific">[Myrmecia] bisecta</name>
    <dbReference type="NCBI Taxonomy" id="41462"/>
    <lineage>
        <taxon>Eukaryota</taxon>
        <taxon>Viridiplantae</taxon>
        <taxon>Chlorophyta</taxon>
        <taxon>core chlorophytes</taxon>
        <taxon>Trebouxiophyceae</taxon>
        <taxon>Trebouxiales</taxon>
        <taxon>Trebouxiaceae</taxon>
        <taxon>Myrmecia</taxon>
    </lineage>
</organism>
<proteinExistence type="predicted"/>
<reference evidence="3 4" key="1">
    <citation type="journal article" date="2024" name="Nat. Commun.">
        <title>Phylogenomics reveals the evolutionary origins of lichenization in chlorophyte algae.</title>
        <authorList>
            <person name="Puginier C."/>
            <person name="Libourel C."/>
            <person name="Otte J."/>
            <person name="Skaloud P."/>
            <person name="Haon M."/>
            <person name="Grisel S."/>
            <person name="Petersen M."/>
            <person name="Berrin J.G."/>
            <person name="Delaux P.M."/>
            <person name="Dal Grande F."/>
            <person name="Keller J."/>
        </authorList>
    </citation>
    <scope>NUCLEOTIDE SEQUENCE [LARGE SCALE GENOMIC DNA]</scope>
    <source>
        <strain evidence="3 4">SAG 2043</strain>
    </source>
</reference>
<feature type="chain" id="PRO_5043743907" description="PPIase cyclophilin-type domain-containing protein" evidence="1">
    <location>
        <begin position="23"/>
        <end position="268"/>
    </location>
</feature>
<accession>A0AAW1Q490</accession>
<evidence type="ECO:0000259" key="2">
    <source>
        <dbReference type="PROSITE" id="PS50072"/>
    </source>
</evidence>
<dbReference type="PROSITE" id="PS50072">
    <property type="entry name" value="CSA_PPIASE_2"/>
    <property type="match status" value="1"/>
</dbReference>
<evidence type="ECO:0000313" key="4">
    <source>
        <dbReference type="Proteomes" id="UP001489004"/>
    </source>
</evidence>
<dbReference type="InterPro" id="IPR002130">
    <property type="entry name" value="Cyclophilin-type_PPIase_dom"/>
</dbReference>
<name>A0AAW1Q490_9CHLO</name>
<feature type="signal peptide" evidence="1">
    <location>
        <begin position="1"/>
        <end position="22"/>
    </location>
</feature>
<dbReference type="EMBL" id="JALJOR010000005">
    <property type="protein sequence ID" value="KAK9816789.1"/>
    <property type="molecule type" value="Genomic_DNA"/>
</dbReference>
<dbReference type="Pfam" id="PF00160">
    <property type="entry name" value="Pro_isomerase"/>
    <property type="match status" value="1"/>
</dbReference>